<dbReference type="RefSeq" id="WP_233723519.1">
    <property type="nucleotide sequence ID" value="NZ_JAJVCN010000001.1"/>
</dbReference>
<protein>
    <submittedName>
        <fullName evidence="1">Uncharacterized protein</fullName>
    </submittedName>
</protein>
<accession>A0ABS8Z6J0</accession>
<dbReference type="EMBL" id="JAJVCN010000001">
    <property type="protein sequence ID" value="MCE7002410.1"/>
    <property type="molecule type" value="Genomic_DNA"/>
</dbReference>
<organism evidence="1 2">
    <name type="scientific">Kibdelosporangium philippinense</name>
    <dbReference type="NCBI Taxonomy" id="211113"/>
    <lineage>
        <taxon>Bacteria</taxon>
        <taxon>Bacillati</taxon>
        <taxon>Actinomycetota</taxon>
        <taxon>Actinomycetes</taxon>
        <taxon>Pseudonocardiales</taxon>
        <taxon>Pseudonocardiaceae</taxon>
        <taxon>Kibdelosporangium</taxon>
    </lineage>
</organism>
<reference evidence="1 2" key="1">
    <citation type="submission" date="2021-12" db="EMBL/GenBank/DDBJ databases">
        <title>Genome sequence of Kibdelosporangium philippinense ATCC 49844.</title>
        <authorList>
            <person name="Fedorov E.A."/>
            <person name="Omeragic M."/>
            <person name="Shalygina K.F."/>
            <person name="Maclea K.S."/>
        </authorList>
    </citation>
    <scope>NUCLEOTIDE SEQUENCE [LARGE SCALE GENOMIC DNA]</scope>
    <source>
        <strain evidence="1 2">ATCC 49844</strain>
    </source>
</reference>
<dbReference type="Proteomes" id="UP001521150">
    <property type="component" value="Unassembled WGS sequence"/>
</dbReference>
<name>A0ABS8Z6J0_9PSEU</name>
<sequence>MADEFSQRYSDLLTGSYDCVDRIVLNAYNPLCHNAGGFRVWWRRWHEDSDEQLDNTHLMRLAGRFARRVRAWAGAHGVPVIDCKRGERKHRIAEEYLATHTVGTGVFLILVARAPATVWEVHRSAQGAIRDLAKKSAFVNHYSFHIMDPQWGHVTVKMSGHPPFAAQVILNGHEYVACRARTTGIGFTKSS</sequence>
<gene>
    <name evidence="1" type="ORF">LWC34_06125</name>
</gene>
<comment type="caution">
    <text evidence="1">The sequence shown here is derived from an EMBL/GenBank/DDBJ whole genome shotgun (WGS) entry which is preliminary data.</text>
</comment>
<evidence type="ECO:0000313" key="1">
    <source>
        <dbReference type="EMBL" id="MCE7002410.1"/>
    </source>
</evidence>
<evidence type="ECO:0000313" key="2">
    <source>
        <dbReference type="Proteomes" id="UP001521150"/>
    </source>
</evidence>
<keyword evidence="2" id="KW-1185">Reference proteome</keyword>
<proteinExistence type="predicted"/>